<dbReference type="PANTHER" id="PTHR45626:SF26">
    <property type="entry name" value="FAMILY HELICASE, PUTATIVE (AFU_ORTHOLOGUE AFUA_2G09120)-RELATED"/>
    <property type="match status" value="1"/>
</dbReference>
<evidence type="ECO:0000313" key="6">
    <source>
        <dbReference type="Proteomes" id="UP000013827"/>
    </source>
</evidence>
<dbReference type="Gene3D" id="3.40.50.300">
    <property type="entry name" value="P-loop containing nucleotide triphosphate hydrolases"/>
    <property type="match status" value="1"/>
</dbReference>
<dbReference type="KEGG" id="ehx:EMIHUDRAFT_205353"/>
<dbReference type="Gene3D" id="3.40.50.150">
    <property type="entry name" value="Vaccinia Virus protein VP39"/>
    <property type="match status" value="1"/>
</dbReference>
<reference evidence="5" key="2">
    <citation type="submission" date="2024-10" db="UniProtKB">
        <authorList>
            <consortium name="EnsemblProtists"/>
        </authorList>
    </citation>
    <scope>IDENTIFICATION</scope>
</reference>
<sequence>MPGLSHIGRRVEVKFSTNGKKKFFPGKVACFENGVCSITFKDGDEAEDMLDEASCFERWRWIDHDWVGQPVRRYVDSGEVVGHATDSPVDGRIVGWLSANDNDGRALWHAERQEEREEVKVLWANPPPQALERAVRDARLLSLRGHLIKGGVQPYLDTPFDLDVTLGVKQQARKLLPLLRQALQKASASRAARGCTVCSGTDAPAIALSIASKALAAEGVHLQVRHEMSCEKEPFKQAYIARNFPGVPVFSDVVELAERAAAGKGQAGAAMATTSFGGERAIPDAAPGELKDGGTSGETFLATVDYLFAAEHDLLLLENVITAPWAKMAGYITGRARLADVFSSIQSSAKSQGAKKVDSTKAGVIGETLLELEDGGRLVVSQHGLRLGAALRATFTKKGGEVSIDAATLAPLKLKRGGTVELVKLCGALGLSQDDKSATLVFEMPVQYHATFMAVDTKKYGLPQTRSRKYLLAWKAGTYGGLDEATVAASWKKLVQSLETTLDHPVEAFLLPDSSDRIRRFRDVLRSPIAQRLAAEQLAGGVRETRLFTAPSVDRLAAEQWGGDLYTTNRNANTRYFLGFRNCIHMLPERDHTNKSVNDAAELGANMDINARPLTRWGPQAPPKLLSPYWMQDVCGFWSQHSLDHAEIKAIKNAEAGVDLLHHNALVDLSQNPHLCDTVNKPGITGCLTPGGQMYHFKRGREISGFEKLLLSGIPADQLLLGGESEVQLSDLAGNAMSLPVPAAAPSGAEHKRFSFGPFVGLAGRAQCCSVLCTCESSGDVSQHGILRCSCCQATLCGMCAAHVQLESHTMLPLHPEGGRFGADAAAGDGTELFRLLRVDRDRDAVRIKYVSHGGEGAAPVATLSVAFGRMGAAGERAATLSFEPEHGDVSSSYRSEMGLLDFKEEVVANKIHVGSSDTQAASLVGGTYVRQRCRGTTVFGALWKREAAGGSEAMWLFVNPDVDRTGPDHLVFGTTPTYRDGRAFHVAELRLRPNQPVLEWLHALGQVVDAPATLLEWRRAPAVKLLEEKSGLAVEQRAASAGPPTFVVSGLSGGTMSKLRQHASGGRLAILAAASSAAERRLAEALAAPLLRFGFAQLSGVAGLGEDAALWGKCEVSAPCRPPEVWDGRRRVYDTEQSNAYERAMNARPQAWEVRLSDEGQATNCVEVAPRVEVAAHQAAERLLRGRNLDAGATAALQVDWHVGTRLDASCARDFPIRSSKGDPLAAQPPTAFWAEDLSLYPRQLAVLRWLQAIEAGEVAFDERDYADAQLPAVGWHLEAKAGIEGPLRGGVLADALGAGKTVTVIALVAADAEAARRLPLSDSRTSRATLIVVTPLIIRQWEAEIARFSGGKLRTLRIESAAHLQQLTSRQLREADVVLIVSDLLGCASSGKACAFEKAAASALHTQEAQKEARRAEERLEGKSVAERQALAKALDSRKDTYLEVLTEAAGIDALPPFLHRRNKNREAGGGDAETMIYGVWLSAGSRDPYGKVKGRQEDREAAAYFSYRYLSCHEPLCMGSDDADESAMSSKRSSCAVRELLGIAHPDVASRPLLAQRGVFGLTGTPLLSSPARITELASLCAGTYVTGASNHWRTVERASGRDLFLRYHDAVPSRLYSAETVRAAQDFVRAATRRNVVEESVPSSTVLVPARLKQDSEYAALCATYPSVLVFAPTDGIEAAASAVAGLGLPTDVARPGEGQERAAELVLEFDEPPTELSVAQRKCRVLLLAYDDGAGLNLQHGCHHVILYAPLSSPPKDGERVIAAVGKEQQSIGRVRRAGQSSHVTIHRIVLEGPGGERTLDGLLHERNMDEALIKSATNTAELPMSAATLLPEQDGGGWLQQRI</sequence>
<dbReference type="GO" id="GO:0005524">
    <property type="term" value="F:ATP binding"/>
    <property type="evidence" value="ECO:0007669"/>
    <property type="project" value="UniProtKB-KW"/>
</dbReference>
<protein>
    <recommendedName>
        <fullName evidence="4">SNF2 N-terminal domain-containing protein</fullName>
    </recommendedName>
</protein>
<dbReference type="InterPro" id="IPR027417">
    <property type="entry name" value="P-loop_NTPase"/>
</dbReference>
<dbReference type="RefSeq" id="XP_005778783.1">
    <property type="nucleotide sequence ID" value="XM_005778726.1"/>
</dbReference>
<name>A0A0D3JS69_EMIH1</name>
<dbReference type="GO" id="GO:0005634">
    <property type="term" value="C:nucleus"/>
    <property type="evidence" value="ECO:0007669"/>
    <property type="project" value="TreeGrafter"/>
</dbReference>
<evidence type="ECO:0000259" key="4">
    <source>
        <dbReference type="Pfam" id="PF00176"/>
    </source>
</evidence>
<keyword evidence="3" id="KW-0067">ATP-binding</keyword>
<dbReference type="Proteomes" id="UP000013827">
    <property type="component" value="Unassembled WGS sequence"/>
</dbReference>
<dbReference type="InterPro" id="IPR050628">
    <property type="entry name" value="SNF2_RAD54_helicase_TF"/>
</dbReference>
<reference evidence="6" key="1">
    <citation type="journal article" date="2013" name="Nature">
        <title>Pan genome of the phytoplankton Emiliania underpins its global distribution.</title>
        <authorList>
            <person name="Read B.A."/>
            <person name="Kegel J."/>
            <person name="Klute M.J."/>
            <person name="Kuo A."/>
            <person name="Lefebvre S.C."/>
            <person name="Maumus F."/>
            <person name="Mayer C."/>
            <person name="Miller J."/>
            <person name="Monier A."/>
            <person name="Salamov A."/>
            <person name="Young J."/>
            <person name="Aguilar M."/>
            <person name="Claverie J.M."/>
            <person name="Frickenhaus S."/>
            <person name="Gonzalez K."/>
            <person name="Herman E.K."/>
            <person name="Lin Y.C."/>
            <person name="Napier J."/>
            <person name="Ogata H."/>
            <person name="Sarno A.F."/>
            <person name="Shmutz J."/>
            <person name="Schroeder D."/>
            <person name="de Vargas C."/>
            <person name="Verret F."/>
            <person name="von Dassow P."/>
            <person name="Valentin K."/>
            <person name="Van de Peer Y."/>
            <person name="Wheeler G."/>
            <person name="Dacks J.B."/>
            <person name="Delwiche C.F."/>
            <person name="Dyhrman S.T."/>
            <person name="Glockner G."/>
            <person name="John U."/>
            <person name="Richards T."/>
            <person name="Worden A.Z."/>
            <person name="Zhang X."/>
            <person name="Grigoriev I.V."/>
            <person name="Allen A.E."/>
            <person name="Bidle K."/>
            <person name="Borodovsky M."/>
            <person name="Bowler C."/>
            <person name="Brownlee C."/>
            <person name="Cock J.M."/>
            <person name="Elias M."/>
            <person name="Gladyshev V.N."/>
            <person name="Groth M."/>
            <person name="Guda C."/>
            <person name="Hadaegh A."/>
            <person name="Iglesias-Rodriguez M.D."/>
            <person name="Jenkins J."/>
            <person name="Jones B.M."/>
            <person name="Lawson T."/>
            <person name="Leese F."/>
            <person name="Lindquist E."/>
            <person name="Lobanov A."/>
            <person name="Lomsadze A."/>
            <person name="Malik S.B."/>
            <person name="Marsh M.E."/>
            <person name="Mackinder L."/>
            <person name="Mock T."/>
            <person name="Mueller-Roeber B."/>
            <person name="Pagarete A."/>
            <person name="Parker M."/>
            <person name="Probert I."/>
            <person name="Quesneville H."/>
            <person name="Raines C."/>
            <person name="Rensing S.A."/>
            <person name="Riano-Pachon D.M."/>
            <person name="Richier S."/>
            <person name="Rokitta S."/>
            <person name="Shiraiwa Y."/>
            <person name="Soanes D.M."/>
            <person name="van der Giezen M."/>
            <person name="Wahlund T.M."/>
            <person name="Williams B."/>
            <person name="Wilson W."/>
            <person name="Wolfe G."/>
            <person name="Wurch L.L."/>
        </authorList>
    </citation>
    <scope>NUCLEOTIDE SEQUENCE</scope>
</reference>
<keyword evidence="6" id="KW-1185">Reference proteome</keyword>
<dbReference type="GO" id="GO:0006281">
    <property type="term" value="P:DNA repair"/>
    <property type="evidence" value="ECO:0007669"/>
    <property type="project" value="TreeGrafter"/>
</dbReference>
<dbReference type="STRING" id="2903.R1EZQ0"/>
<dbReference type="GO" id="GO:0008094">
    <property type="term" value="F:ATP-dependent activity, acting on DNA"/>
    <property type="evidence" value="ECO:0007669"/>
    <property type="project" value="TreeGrafter"/>
</dbReference>
<keyword evidence="1" id="KW-0547">Nucleotide-binding</keyword>
<evidence type="ECO:0000256" key="1">
    <source>
        <dbReference type="ARBA" id="ARBA00022741"/>
    </source>
</evidence>
<dbReference type="GO" id="GO:0016787">
    <property type="term" value="F:hydrolase activity"/>
    <property type="evidence" value="ECO:0007669"/>
    <property type="project" value="UniProtKB-KW"/>
</dbReference>
<dbReference type="InterPro" id="IPR000330">
    <property type="entry name" value="SNF2_N"/>
</dbReference>
<dbReference type="InterPro" id="IPR038718">
    <property type="entry name" value="SNF2-like_sf"/>
</dbReference>
<dbReference type="SUPFAM" id="SSF53335">
    <property type="entry name" value="S-adenosyl-L-methionine-dependent methyltransferases"/>
    <property type="match status" value="1"/>
</dbReference>
<evidence type="ECO:0000313" key="5">
    <source>
        <dbReference type="EnsemblProtists" id="EOD26354"/>
    </source>
</evidence>
<dbReference type="Gene3D" id="3.40.50.10810">
    <property type="entry name" value="Tandem AAA-ATPase domain"/>
    <property type="match status" value="1"/>
</dbReference>
<dbReference type="PANTHER" id="PTHR45626">
    <property type="entry name" value="TRANSCRIPTION TERMINATION FACTOR 2-RELATED"/>
    <property type="match status" value="1"/>
</dbReference>
<proteinExistence type="predicted"/>
<organism evidence="5 6">
    <name type="scientific">Emiliania huxleyi (strain CCMP1516)</name>
    <dbReference type="NCBI Taxonomy" id="280463"/>
    <lineage>
        <taxon>Eukaryota</taxon>
        <taxon>Haptista</taxon>
        <taxon>Haptophyta</taxon>
        <taxon>Prymnesiophyceae</taxon>
        <taxon>Isochrysidales</taxon>
        <taxon>Noelaerhabdaceae</taxon>
        <taxon>Emiliania</taxon>
    </lineage>
</organism>
<evidence type="ECO:0000256" key="2">
    <source>
        <dbReference type="ARBA" id="ARBA00022801"/>
    </source>
</evidence>
<accession>A0A0D3JS69</accession>
<dbReference type="SUPFAM" id="SSF52540">
    <property type="entry name" value="P-loop containing nucleoside triphosphate hydrolases"/>
    <property type="match status" value="2"/>
</dbReference>
<feature type="domain" description="SNF2 N-terminal" evidence="4">
    <location>
        <begin position="1245"/>
        <end position="1383"/>
    </location>
</feature>
<dbReference type="GeneID" id="17271899"/>
<keyword evidence="2" id="KW-0378">Hydrolase</keyword>
<dbReference type="Pfam" id="PF00176">
    <property type="entry name" value="SNF2-rel_dom"/>
    <property type="match status" value="1"/>
</dbReference>
<evidence type="ECO:0000256" key="3">
    <source>
        <dbReference type="ARBA" id="ARBA00022840"/>
    </source>
</evidence>
<dbReference type="EnsemblProtists" id="EOD26354">
    <property type="protein sequence ID" value="EOD26354"/>
    <property type="gene ID" value="EMIHUDRAFT_205353"/>
</dbReference>
<dbReference type="PaxDb" id="2903-EOD26354"/>
<dbReference type="HOGENOM" id="CLU_236946_0_0_1"/>
<dbReference type="InterPro" id="IPR029063">
    <property type="entry name" value="SAM-dependent_MTases_sf"/>
</dbReference>
<dbReference type="Gene3D" id="2.30.30.140">
    <property type="match status" value="1"/>
</dbReference>
<dbReference type="OMA" id="IDECHEA"/>